<keyword evidence="3" id="KW-1185">Reference proteome</keyword>
<dbReference type="PANTHER" id="PTHR43336">
    <property type="entry name" value="OXYGEN SENSOR HISTIDINE KINASE RESPONSE REGULATOR DEVS/DOSS"/>
    <property type="match status" value="1"/>
</dbReference>
<feature type="domain" description="Guanylate cyclase" evidence="1">
    <location>
        <begin position="83"/>
        <end position="231"/>
    </location>
</feature>
<sequence length="359" mass="39946">MVEIVKELSDDPVSFAAKANLKQPANTTFGQVMETRVVEGALVKIASLSKVALGDAGMDILSVNLKGGSEFNPMIPGKKIRACFGFCDIRNFTDATECLQEDVMMFVNKIADVVHNKVVFHQGFPNKNIGDAFLLVWKKSAADSTQKTRGTNSFADRALQSFLDIIQCIETSQTLAEYAMHSAIQKRMPGYKIHMGFGLHVGWAIEGAIGSAHKVDPSYLSPHVNVSSRLEAATKQYGVMMLISETVIAELTKSSLRHCCRKLDRITVKGSAEPIIIYTFDMPLFQQDLKGNPSDYRALFENAVDNYIEGNWSSALEKLEECLQLWPTDKPGHVLLNFMASHNYRIPANWKGYRELTEK</sequence>
<evidence type="ECO:0000313" key="3">
    <source>
        <dbReference type="Proteomes" id="UP000822688"/>
    </source>
</evidence>
<comment type="caution">
    <text evidence="2">The sequence shown here is derived from an EMBL/GenBank/DDBJ whole genome shotgun (WGS) entry which is preliminary data.</text>
</comment>
<dbReference type="CDD" id="cd07302">
    <property type="entry name" value="CHD"/>
    <property type="match status" value="1"/>
</dbReference>
<protein>
    <recommendedName>
        <fullName evidence="1">Guanylate cyclase domain-containing protein</fullName>
    </recommendedName>
</protein>
<dbReference type="InterPro" id="IPR001054">
    <property type="entry name" value="A/G_cyclase"/>
</dbReference>
<evidence type="ECO:0000313" key="2">
    <source>
        <dbReference type="EMBL" id="KAG0555048.1"/>
    </source>
</evidence>
<evidence type="ECO:0000259" key="1">
    <source>
        <dbReference type="PROSITE" id="PS50125"/>
    </source>
</evidence>
<gene>
    <name evidence="2" type="ORF">KC19_12G140000</name>
</gene>
<dbReference type="SUPFAM" id="SSF55073">
    <property type="entry name" value="Nucleotide cyclase"/>
    <property type="match status" value="1"/>
</dbReference>
<dbReference type="PANTHER" id="PTHR43336:SF3">
    <property type="entry name" value="GUANYLATE CYCLASE DOMAIN-CONTAINING PROTEIN"/>
    <property type="match status" value="1"/>
</dbReference>
<dbReference type="PROSITE" id="PS50125">
    <property type="entry name" value="GUANYLATE_CYCLASE_2"/>
    <property type="match status" value="1"/>
</dbReference>
<dbReference type="Pfam" id="PF00211">
    <property type="entry name" value="Guanylate_cyc"/>
    <property type="match status" value="1"/>
</dbReference>
<accession>A0A8T0GB40</accession>
<organism evidence="2 3">
    <name type="scientific">Ceratodon purpureus</name>
    <name type="common">Fire moss</name>
    <name type="synonym">Dicranum purpureum</name>
    <dbReference type="NCBI Taxonomy" id="3225"/>
    <lineage>
        <taxon>Eukaryota</taxon>
        <taxon>Viridiplantae</taxon>
        <taxon>Streptophyta</taxon>
        <taxon>Embryophyta</taxon>
        <taxon>Bryophyta</taxon>
        <taxon>Bryophytina</taxon>
        <taxon>Bryopsida</taxon>
        <taxon>Dicranidae</taxon>
        <taxon>Pseudoditrichales</taxon>
        <taxon>Ditrichaceae</taxon>
        <taxon>Ceratodon</taxon>
    </lineage>
</organism>
<dbReference type="GO" id="GO:0035556">
    <property type="term" value="P:intracellular signal transduction"/>
    <property type="evidence" value="ECO:0007669"/>
    <property type="project" value="InterPro"/>
</dbReference>
<proteinExistence type="predicted"/>
<reference evidence="2" key="1">
    <citation type="submission" date="2020-06" db="EMBL/GenBank/DDBJ databases">
        <title>WGS assembly of Ceratodon purpureus strain R40.</title>
        <authorList>
            <person name="Carey S.B."/>
            <person name="Jenkins J."/>
            <person name="Shu S."/>
            <person name="Lovell J.T."/>
            <person name="Sreedasyam A."/>
            <person name="Maumus F."/>
            <person name="Tiley G.P."/>
            <person name="Fernandez-Pozo N."/>
            <person name="Barry K."/>
            <person name="Chen C."/>
            <person name="Wang M."/>
            <person name="Lipzen A."/>
            <person name="Daum C."/>
            <person name="Saski C.A."/>
            <person name="Payton A.C."/>
            <person name="Mcbreen J.C."/>
            <person name="Conrad R.E."/>
            <person name="Kollar L.M."/>
            <person name="Olsson S."/>
            <person name="Huttunen S."/>
            <person name="Landis J.B."/>
            <person name="Wickett N.J."/>
            <person name="Johnson M.G."/>
            <person name="Rensing S.A."/>
            <person name="Grimwood J."/>
            <person name="Schmutz J."/>
            <person name="Mcdaniel S.F."/>
        </authorList>
    </citation>
    <scope>NUCLEOTIDE SEQUENCE</scope>
    <source>
        <strain evidence="2">R40</strain>
    </source>
</reference>
<dbReference type="Gene3D" id="3.30.70.1230">
    <property type="entry name" value="Nucleotide cyclase"/>
    <property type="match status" value="1"/>
</dbReference>
<dbReference type="AlphaFoldDB" id="A0A8T0GB40"/>
<dbReference type="SMART" id="SM00044">
    <property type="entry name" value="CYCc"/>
    <property type="match status" value="1"/>
</dbReference>
<name>A0A8T0GB40_CERPU</name>
<dbReference type="GO" id="GO:0009190">
    <property type="term" value="P:cyclic nucleotide biosynthetic process"/>
    <property type="evidence" value="ECO:0007669"/>
    <property type="project" value="InterPro"/>
</dbReference>
<dbReference type="InterPro" id="IPR029787">
    <property type="entry name" value="Nucleotide_cyclase"/>
</dbReference>
<dbReference type="EMBL" id="CM026433">
    <property type="protein sequence ID" value="KAG0555048.1"/>
    <property type="molecule type" value="Genomic_DNA"/>
</dbReference>
<dbReference type="Proteomes" id="UP000822688">
    <property type="component" value="Chromosome 12"/>
</dbReference>